<evidence type="ECO:0000313" key="2">
    <source>
        <dbReference type="EMBL" id="KIK94905.1"/>
    </source>
</evidence>
<protein>
    <submittedName>
        <fullName evidence="2">Uncharacterized protein</fullName>
    </submittedName>
</protein>
<reference evidence="2 3" key="1">
    <citation type="submission" date="2014-04" db="EMBL/GenBank/DDBJ databases">
        <authorList>
            <consortium name="DOE Joint Genome Institute"/>
            <person name="Kuo A."/>
            <person name="Kohler A."/>
            <person name="Jargeat P."/>
            <person name="Nagy L.G."/>
            <person name="Floudas D."/>
            <person name="Copeland A."/>
            <person name="Barry K.W."/>
            <person name="Cichocki N."/>
            <person name="Veneault-Fourrey C."/>
            <person name="LaButti K."/>
            <person name="Lindquist E.A."/>
            <person name="Lipzen A."/>
            <person name="Lundell T."/>
            <person name="Morin E."/>
            <person name="Murat C."/>
            <person name="Sun H."/>
            <person name="Tunlid A."/>
            <person name="Henrissat B."/>
            <person name="Grigoriev I.V."/>
            <person name="Hibbett D.S."/>
            <person name="Martin F."/>
            <person name="Nordberg H.P."/>
            <person name="Cantor M.N."/>
            <person name="Hua S.X."/>
        </authorList>
    </citation>
    <scope>NUCLEOTIDE SEQUENCE [LARGE SCALE GENOMIC DNA]</scope>
    <source>
        <strain evidence="2 3">Ve08.2h10</strain>
    </source>
</reference>
<feature type="non-terminal residue" evidence="2">
    <location>
        <position position="152"/>
    </location>
</feature>
<dbReference type="AlphaFoldDB" id="A0A0D0E8F3"/>
<sequence>GHLVSISMGFSSTEKPTSSHGKLSVKKLHTITSDHIVMDEISRIDFVKAFLRVHDIADQYSPGVHFGPQFKLWWTGSSGGKTGALTIENDHDFEVARTALLKKWKDACVVSPILQVDQDNEDEELAYGTKVPCVEAFSEDAQIHGGIILQLK</sequence>
<gene>
    <name evidence="2" type="ORF">PAXRUDRAFT_92773</name>
</gene>
<dbReference type="HOGENOM" id="CLU_1726687_0_0_1"/>
<dbReference type="EMBL" id="KN825077">
    <property type="protein sequence ID" value="KIK94905.1"/>
    <property type="molecule type" value="Genomic_DNA"/>
</dbReference>
<dbReference type="OrthoDB" id="3261928at2759"/>
<evidence type="ECO:0000313" key="3">
    <source>
        <dbReference type="Proteomes" id="UP000054538"/>
    </source>
</evidence>
<proteinExistence type="predicted"/>
<dbReference type="InParanoid" id="A0A0D0E8F3"/>
<name>A0A0D0E8F3_9AGAM</name>
<reference evidence="3" key="2">
    <citation type="submission" date="2015-01" db="EMBL/GenBank/DDBJ databases">
        <title>Evolutionary Origins and Diversification of the Mycorrhizal Mutualists.</title>
        <authorList>
            <consortium name="DOE Joint Genome Institute"/>
            <consortium name="Mycorrhizal Genomics Consortium"/>
            <person name="Kohler A."/>
            <person name="Kuo A."/>
            <person name="Nagy L.G."/>
            <person name="Floudas D."/>
            <person name="Copeland A."/>
            <person name="Barry K.W."/>
            <person name="Cichocki N."/>
            <person name="Veneault-Fourrey C."/>
            <person name="LaButti K."/>
            <person name="Lindquist E.A."/>
            <person name="Lipzen A."/>
            <person name="Lundell T."/>
            <person name="Morin E."/>
            <person name="Murat C."/>
            <person name="Riley R."/>
            <person name="Ohm R."/>
            <person name="Sun H."/>
            <person name="Tunlid A."/>
            <person name="Henrissat B."/>
            <person name="Grigoriev I.V."/>
            <person name="Hibbett D.S."/>
            <person name="Martin F."/>
        </authorList>
    </citation>
    <scope>NUCLEOTIDE SEQUENCE [LARGE SCALE GENOMIC DNA]</scope>
    <source>
        <strain evidence="3">Ve08.2h10</strain>
    </source>
</reference>
<evidence type="ECO:0000256" key="1">
    <source>
        <dbReference type="SAM" id="MobiDB-lite"/>
    </source>
</evidence>
<feature type="compositionally biased region" description="Polar residues" evidence="1">
    <location>
        <begin position="8"/>
        <end position="21"/>
    </location>
</feature>
<feature type="region of interest" description="Disordered" evidence="1">
    <location>
        <begin position="1"/>
        <end position="21"/>
    </location>
</feature>
<feature type="non-terminal residue" evidence="2">
    <location>
        <position position="1"/>
    </location>
</feature>
<keyword evidence="3" id="KW-1185">Reference proteome</keyword>
<dbReference type="Proteomes" id="UP000054538">
    <property type="component" value="Unassembled WGS sequence"/>
</dbReference>
<accession>A0A0D0E8F3</accession>
<organism evidence="2 3">
    <name type="scientific">Paxillus rubicundulus Ve08.2h10</name>
    <dbReference type="NCBI Taxonomy" id="930991"/>
    <lineage>
        <taxon>Eukaryota</taxon>
        <taxon>Fungi</taxon>
        <taxon>Dikarya</taxon>
        <taxon>Basidiomycota</taxon>
        <taxon>Agaricomycotina</taxon>
        <taxon>Agaricomycetes</taxon>
        <taxon>Agaricomycetidae</taxon>
        <taxon>Boletales</taxon>
        <taxon>Paxilineae</taxon>
        <taxon>Paxillaceae</taxon>
        <taxon>Paxillus</taxon>
    </lineage>
</organism>